<comment type="caution">
    <text evidence="1">The sequence shown here is derived from an EMBL/GenBank/DDBJ whole genome shotgun (WGS) entry which is preliminary data.</text>
</comment>
<dbReference type="EMBL" id="CM045762">
    <property type="protein sequence ID" value="KAI8011478.1"/>
    <property type="molecule type" value="Genomic_DNA"/>
</dbReference>
<organism evidence="1 2">
    <name type="scientific">Camellia lanceoleosa</name>
    <dbReference type="NCBI Taxonomy" id="1840588"/>
    <lineage>
        <taxon>Eukaryota</taxon>
        <taxon>Viridiplantae</taxon>
        <taxon>Streptophyta</taxon>
        <taxon>Embryophyta</taxon>
        <taxon>Tracheophyta</taxon>
        <taxon>Spermatophyta</taxon>
        <taxon>Magnoliopsida</taxon>
        <taxon>eudicotyledons</taxon>
        <taxon>Gunneridae</taxon>
        <taxon>Pentapetalae</taxon>
        <taxon>asterids</taxon>
        <taxon>Ericales</taxon>
        <taxon>Theaceae</taxon>
        <taxon>Camellia</taxon>
    </lineage>
</organism>
<reference evidence="1 2" key="1">
    <citation type="journal article" date="2022" name="Plant J.">
        <title>Chromosome-level genome of Camellia lanceoleosa provides a valuable resource for understanding genome evolution and self-incompatibility.</title>
        <authorList>
            <person name="Gong W."/>
            <person name="Xiao S."/>
            <person name="Wang L."/>
            <person name="Liao Z."/>
            <person name="Chang Y."/>
            <person name="Mo W."/>
            <person name="Hu G."/>
            <person name="Li W."/>
            <person name="Zhao G."/>
            <person name="Zhu H."/>
            <person name="Hu X."/>
            <person name="Ji K."/>
            <person name="Xiang X."/>
            <person name="Song Q."/>
            <person name="Yuan D."/>
            <person name="Jin S."/>
            <person name="Zhang L."/>
        </authorList>
    </citation>
    <scope>NUCLEOTIDE SEQUENCE [LARGE SCALE GENOMIC DNA]</scope>
    <source>
        <strain evidence="1">SQ_2022a</strain>
    </source>
</reference>
<sequence>MIQRQTQNHCFELLPFLAMTTLPQISINLSALNTSHDDRIKRQRCCGLRFSEPINCHSVSRTKIGSLHQRRFKLGVFRERWSFLEVGRDKDGILVGEEGWKRKKRVVVVKFNQGFGFNGGGGGGRDNSSTARILGNLALAAGLTYLSMTGQLGWVLDAIVSVWLLAVILPIVGLGAFLWWAGREIVQSSCPNCGNEFQIFRSAINDDLQLCPFCTQPFSVVGNEFVRDPVTFSNQSTTFGEAFKNFYPRSKKDKDFSSVVDVEAEVKDVE</sequence>
<gene>
    <name evidence="1" type="ORF">LOK49_LG06G00679</name>
</gene>
<evidence type="ECO:0000313" key="2">
    <source>
        <dbReference type="Proteomes" id="UP001060215"/>
    </source>
</evidence>
<accession>A0ACC0HCZ6</accession>
<dbReference type="Proteomes" id="UP001060215">
    <property type="component" value="Chromosome 5"/>
</dbReference>
<protein>
    <submittedName>
        <fullName evidence="1">Uncharacterized protein</fullName>
    </submittedName>
</protein>
<evidence type="ECO:0000313" key="1">
    <source>
        <dbReference type="EMBL" id="KAI8011478.1"/>
    </source>
</evidence>
<proteinExistence type="predicted"/>
<keyword evidence="2" id="KW-1185">Reference proteome</keyword>
<name>A0ACC0HCZ6_9ERIC</name>